<keyword evidence="2 12" id="KW-0479">Metal-binding</keyword>
<evidence type="ECO:0000256" key="11">
    <source>
        <dbReference type="ARBA" id="ARBA00049085"/>
    </source>
</evidence>
<gene>
    <name evidence="15" type="ORF">FNH04_27950</name>
</gene>
<evidence type="ECO:0000256" key="12">
    <source>
        <dbReference type="RuleBase" id="RU361277"/>
    </source>
</evidence>
<feature type="domain" description="Enoyl reductase (ER)" evidence="14">
    <location>
        <begin position="22"/>
        <end position="326"/>
    </location>
</feature>
<dbReference type="Gene3D" id="3.40.50.720">
    <property type="entry name" value="NAD(P)-binding Rossmann-like Domain"/>
    <property type="match status" value="1"/>
</dbReference>
<keyword evidence="16" id="KW-1185">Reference proteome</keyword>
<evidence type="ECO:0000313" key="16">
    <source>
        <dbReference type="Proteomes" id="UP000326979"/>
    </source>
</evidence>
<dbReference type="SMART" id="SM00829">
    <property type="entry name" value="PKS_ER"/>
    <property type="match status" value="1"/>
</dbReference>
<evidence type="ECO:0000256" key="10">
    <source>
        <dbReference type="ARBA" id="ARBA00048685"/>
    </source>
</evidence>
<dbReference type="AlphaFoldDB" id="A0A5N8WAZ4"/>
<evidence type="ECO:0000256" key="7">
    <source>
        <dbReference type="ARBA" id="ARBA00038004"/>
    </source>
</evidence>
<evidence type="ECO:0000256" key="5">
    <source>
        <dbReference type="ARBA" id="ARBA00037678"/>
    </source>
</evidence>
<dbReference type="PANTHER" id="PTHR43401">
    <property type="entry name" value="L-THREONINE 3-DEHYDROGENASE"/>
    <property type="match status" value="1"/>
</dbReference>
<comment type="function">
    <text evidence="5">Catalyzes the oxidation of 2-deoxy-scyllo-inosamine (DOIA) with NAD(+) or NADP(+), forming 3-amino-2,3-dideoxy-scyllo-inosose (amino-DOI).</text>
</comment>
<evidence type="ECO:0000259" key="14">
    <source>
        <dbReference type="SMART" id="SM00829"/>
    </source>
</evidence>
<keyword evidence="4" id="KW-0560">Oxidoreductase</keyword>
<proteinExistence type="inferred from homology"/>
<dbReference type="GO" id="GO:0016491">
    <property type="term" value="F:oxidoreductase activity"/>
    <property type="evidence" value="ECO:0007669"/>
    <property type="project" value="UniProtKB-KW"/>
</dbReference>
<dbReference type="OrthoDB" id="3987021at2"/>
<dbReference type="InterPro" id="IPR013149">
    <property type="entry name" value="ADH-like_C"/>
</dbReference>
<comment type="similarity">
    <text evidence="7">Belongs to the zinc-containing alcohol dehydrogenase family. DOIA dehydrogenase subfamily.</text>
</comment>
<sequence length="329" mass="34707">MVTTSDPVPLPPRTHQRSRLVGSRRSALVTAPVPVCGHGQVLIRVRRVGVCASELPLWREGPGSGPVFMGHEPVGQVIAVGPDVTDCAVGDTVTGRIEHSFAQCAVADAVDVVVVPPDVPAHSALGEPFGCVVEGLRRTTVAVGDRVAVIGAGFIGLCLLQLLRHGGTARLLAVDPRTDARRHAVRNGADRALAPGQAHSLAARDSAAPGDAHGFDVVFEASGTQAGLDLATELVRQHGTLSILGYHQQTRSVDMRSWNLKAIDVVNAHVRDPLRLRESTRRGLDLMASGRVDPAALITHRYSLADIDQAFTDLAGKPEGFIKAVVEVG</sequence>
<dbReference type="RefSeq" id="WP_152788560.1">
    <property type="nucleotide sequence ID" value="NZ_BAABEQ010000124.1"/>
</dbReference>
<organism evidence="15 16">
    <name type="scientific">Streptomyces phyllanthi</name>
    <dbReference type="NCBI Taxonomy" id="1803180"/>
    <lineage>
        <taxon>Bacteria</taxon>
        <taxon>Bacillati</taxon>
        <taxon>Actinomycetota</taxon>
        <taxon>Actinomycetes</taxon>
        <taxon>Kitasatosporales</taxon>
        <taxon>Streptomycetaceae</taxon>
        <taxon>Streptomyces</taxon>
    </lineage>
</organism>
<comment type="caution">
    <text evidence="15">The sequence shown here is derived from an EMBL/GenBank/DDBJ whole genome shotgun (WGS) entry which is preliminary data.</text>
</comment>
<dbReference type="InterPro" id="IPR050129">
    <property type="entry name" value="Zn_alcohol_dh"/>
</dbReference>
<dbReference type="EMBL" id="VJZE01000240">
    <property type="protein sequence ID" value="MPY43598.1"/>
    <property type="molecule type" value="Genomic_DNA"/>
</dbReference>
<evidence type="ECO:0000256" key="13">
    <source>
        <dbReference type="SAM" id="MobiDB-lite"/>
    </source>
</evidence>
<evidence type="ECO:0000256" key="3">
    <source>
        <dbReference type="ARBA" id="ARBA00022833"/>
    </source>
</evidence>
<evidence type="ECO:0000256" key="4">
    <source>
        <dbReference type="ARBA" id="ARBA00023002"/>
    </source>
</evidence>
<dbReference type="SUPFAM" id="SSF51735">
    <property type="entry name" value="NAD(P)-binding Rossmann-fold domains"/>
    <property type="match status" value="1"/>
</dbReference>
<evidence type="ECO:0000256" key="9">
    <source>
        <dbReference type="ARBA" id="ARBA00039387"/>
    </source>
</evidence>
<dbReference type="Gene3D" id="3.90.180.10">
    <property type="entry name" value="Medium-chain alcohol dehydrogenases, catalytic domain"/>
    <property type="match status" value="2"/>
</dbReference>
<comment type="catalytic activity">
    <reaction evidence="10">
        <text>2-deoxy-scyllo-inosamine + NAD(+) = 3-amino-2,3-dideoxy-scyllo-inosose + NADH + H(+)</text>
        <dbReference type="Rhea" id="RHEA:33883"/>
        <dbReference type="ChEBI" id="CHEBI:15378"/>
        <dbReference type="ChEBI" id="CHEBI:57540"/>
        <dbReference type="ChEBI" id="CHEBI:57945"/>
        <dbReference type="ChEBI" id="CHEBI:65002"/>
        <dbReference type="ChEBI" id="CHEBI:65003"/>
        <dbReference type="EC" id="1.1.1.329"/>
    </reaction>
</comment>
<protein>
    <recommendedName>
        <fullName evidence="9">2-deoxy-scyllo-inosamine dehydrogenase</fullName>
        <ecNumber evidence="8">1.1.1.329</ecNumber>
    </recommendedName>
</protein>
<dbReference type="Proteomes" id="UP000326979">
    <property type="component" value="Unassembled WGS sequence"/>
</dbReference>
<evidence type="ECO:0000256" key="1">
    <source>
        <dbReference type="ARBA" id="ARBA00001947"/>
    </source>
</evidence>
<dbReference type="PANTHER" id="PTHR43401:SF2">
    <property type="entry name" value="L-THREONINE 3-DEHYDROGENASE"/>
    <property type="match status" value="1"/>
</dbReference>
<name>A0A5N8WAZ4_9ACTN</name>
<keyword evidence="3 12" id="KW-0862">Zinc</keyword>
<dbReference type="InterPro" id="IPR013154">
    <property type="entry name" value="ADH-like_N"/>
</dbReference>
<dbReference type="InterPro" id="IPR020843">
    <property type="entry name" value="ER"/>
</dbReference>
<reference evidence="15 16" key="1">
    <citation type="submission" date="2019-07" db="EMBL/GenBank/DDBJ databases">
        <title>New species of Amycolatopsis and Streptomyces.</title>
        <authorList>
            <person name="Duangmal K."/>
            <person name="Teo W.F.A."/>
            <person name="Lipun K."/>
        </authorList>
    </citation>
    <scope>NUCLEOTIDE SEQUENCE [LARGE SCALE GENOMIC DNA]</scope>
    <source>
        <strain evidence="15 16">TISTR 2346</strain>
    </source>
</reference>
<comment type="pathway">
    <text evidence="6">Metabolic intermediate biosynthesis; 2-deoxystreptamine biosynthesis; 2-deoxystreptamine from D-glucose 6-phosphate: step 3/4.</text>
</comment>
<comment type="cofactor">
    <cofactor evidence="1 12">
        <name>Zn(2+)</name>
        <dbReference type="ChEBI" id="CHEBI:29105"/>
    </cofactor>
</comment>
<dbReference type="InterPro" id="IPR036291">
    <property type="entry name" value="NAD(P)-bd_dom_sf"/>
</dbReference>
<accession>A0A5N8WAZ4</accession>
<dbReference type="SUPFAM" id="SSF50129">
    <property type="entry name" value="GroES-like"/>
    <property type="match status" value="1"/>
</dbReference>
<dbReference type="InterPro" id="IPR011032">
    <property type="entry name" value="GroES-like_sf"/>
</dbReference>
<dbReference type="InterPro" id="IPR002328">
    <property type="entry name" value="ADH_Zn_CS"/>
</dbReference>
<dbReference type="Pfam" id="PF00107">
    <property type="entry name" value="ADH_zinc_N"/>
    <property type="match status" value="1"/>
</dbReference>
<evidence type="ECO:0000313" key="15">
    <source>
        <dbReference type="EMBL" id="MPY43598.1"/>
    </source>
</evidence>
<comment type="catalytic activity">
    <reaction evidence="11">
        <text>2-deoxy-scyllo-inosamine + NADP(+) = 3-amino-2,3-dideoxy-scyllo-inosose + NADPH + H(+)</text>
        <dbReference type="Rhea" id="RHEA:33879"/>
        <dbReference type="ChEBI" id="CHEBI:15378"/>
        <dbReference type="ChEBI" id="CHEBI:57783"/>
        <dbReference type="ChEBI" id="CHEBI:58349"/>
        <dbReference type="ChEBI" id="CHEBI:65002"/>
        <dbReference type="ChEBI" id="CHEBI:65003"/>
        <dbReference type="EC" id="1.1.1.329"/>
    </reaction>
</comment>
<dbReference type="EC" id="1.1.1.329" evidence="8"/>
<evidence type="ECO:0000256" key="6">
    <source>
        <dbReference type="ARBA" id="ARBA00037908"/>
    </source>
</evidence>
<evidence type="ECO:0000256" key="2">
    <source>
        <dbReference type="ARBA" id="ARBA00022723"/>
    </source>
</evidence>
<dbReference type="Pfam" id="PF08240">
    <property type="entry name" value="ADH_N"/>
    <property type="match status" value="1"/>
</dbReference>
<feature type="region of interest" description="Disordered" evidence="13">
    <location>
        <begin position="1"/>
        <end position="22"/>
    </location>
</feature>
<evidence type="ECO:0000256" key="8">
    <source>
        <dbReference type="ARBA" id="ARBA00039102"/>
    </source>
</evidence>
<dbReference type="PROSITE" id="PS00059">
    <property type="entry name" value="ADH_ZINC"/>
    <property type="match status" value="1"/>
</dbReference>
<dbReference type="GO" id="GO:0008270">
    <property type="term" value="F:zinc ion binding"/>
    <property type="evidence" value="ECO:0007669"/>
    <property type="project" value="InterPro"/>
</dbReference>